<keyword evidence="5 7" id="KW-0472">Membrane</keyword>
<sequence>MVGLNALVEMACFAYPAFMAIKSLKESSGYEVWLTYFMIFSSFHVMEALYGHPDPMTDSTTYILFKLVVLVLCFLPMTNGAERIYKMGIKRVIAAADAKTD</sequence>
<dbReference type="EMBL" id="HBEM01021592">
    <property type="protein sequence ID" value="CAD8455803.1"/>
    <property type="molecule type" value="Transcribed_RNA"/>
</dbReference>
<protein>
    <submittedName>
        <fullName evidence="8">Uncharacterized protein</fullName>
    </submittedName>
</protein>
<evidence type="ECO:0000256" key="2">
    <source>
        <dbReference type="ARBA" id="ARBA00008573"/>
    </source>
</evidence>
<evidence type="ECO:0000256" key="4">
    <source>
        <dbReference type="ARBA" id="ARBA00022989"/>
    </source>
</evidence>
<evidence type="ECO:0000256" key="6">
    <source>
        <dbReference type="RuleBase" id="RU362006"/>
    </source>
</evidence>
<evidence type="ECO:0000256" key="1">
    <source>
        <dbReference type="ARBA" id="ARBA00004141"/>
    </source>
</evidence>
<dbReference type="Pfam" id="PF03134">
    <property type="entry name" value="TB2_DP1_HVA22"/>
    <property type="match status" value="1"/>
</dbReference>
<gene>
    <name evidence="8" type="ORF">LAMO00422_LOCUS14748</name>
</gene>
<dbReference type="PANTHER" id="PTHR12300">
    <property type="entry name" value="HVA22-LIKE PROTEINS"/>
    <property type="match status" value="1"/>
</dbReference>
<evidence type="ECO:0000313" key="8">
    <source>
        <dbReference type="EMBL" id="CAD8455803.1"/>
    </source>
</evidence>
<comment type="subcellular location">
    <subcellularLocation>
        <location evidence="1 6">Membrane</location>
        <topology evidence="1 6">Multi-pass membrane protein</topology>
    </subcellularLocation>
</comment>
<evidence type="ECO:0000256" key="7">
    <source>
        <dbReference type="SAM" id="Phobius"/>
    </source>
</evidence>
<accession>A0A7S0GZG3</accession>
<name>A0A7S0GZG3_9EUKA</name>
<reference evidence="8" key="1">
    <citation type="submission" date="2021-01" db="EMBL/GenBank/DDBJ databases">
        <authorList>
            <person name="Corre E."/>
            <person name="Pelletier E."/>
            <person name="Niang G."/>
            <person name="Scheremetjew M."/>
            <person name="Finn R."/>
            <person name="Kale V."/>
            <person name="Holt S."/>
            <person name="Cochrane G."/>
            <person name="Meng A."/>
            <person name="Brown T."/>
            <person name="Cohen L."/>
        </authorList>
    </citation>
    <scope>NUCLEOTIDE SEQUENCE</scope>
    <source>
        <strain evidence="8">CCMP2058</strain>
    </source>
</reference>
<organism evidence="8">
    <name type="scientific">Amorphochlora amoebiformis</name>
    <dbReference type="NCBI Taxonomy" id="1561963"/>
    <lineage>
        <taxon>Eukaryota</taxon>
        <taxon>Sar</taxon>
        <taxon>Rhizaria</taxon>
        <taxon>Cercozoa</taxon>
        <taxon>Chlorarachniophyceae</taxon>
        <taxon>Amorphochlora</taxon>
    </lineage>
</organism>
<keyword evidence="3 7" id="KW-0812">Transmembrane</keyword>
<feature type="transmembrane region" description="Helical" evidence="7">
    <location>
        <begin position="62"/>
        <end position="81"/>
    </location>
</feature>
<comment type="similarity">
    <text evidence="2 6">Belongs to the DP1 family.</text>
</comment>
<evidence type="ECO:0000256" key="3">
    <source>
        <dbReference type="ARBA" id="ARBA00022692"/>
    </source>
</evidence>
<dbReference type="PANTHER" id="PTHR12300:SF161">
    <property type="entry name" value="RECEPTOR EXPRESSION-ENHANCING PROTEIN"/>
    <property type="match status" value="1"/>
</dbReference>
<dbReference type="InterPro" id="IPR004345">
    <property type="entry name" value="TB2_DP1_HVA22"/>
</dbReference>
<dbReference type="GO" id="GO:0016020">
    <property type="term" value="C:membrane"/>
    <property type="evidence" value="ECO:0007669"/>
    <property type="project" value="UniProtKB-SubCell"/>
</dbReference>
<feature type="transmembrane region" description="Helical" evidence="7">
    <location>
        <begin position="33"/>
        <end position="50"/>
    </location>
</feature>
<proteinExistence type="inferred from homology"/>
<dbReference type="AlphaFoldDB" id="A0A7S0GZG3"/>
<evidence type="ECO:0000256" key="5">
    <source>
        <dbReference type="ARBA" id="ARBA00023136"/>
    </source>
</evidence>
<keyword evidence="4 7" id="KW-1133">Transmembrane helix</keyword>